<feature type="binding site" evidence="8">
    <location>
        <position position="164"/>
    </location>
    <ligand>
        <name>substrate</name>
    </ligand>
</feature>
<name>A0AA48GNL5_9BACT</name>
<dbReference type="InterPro" id="IPR036034">
    <property type="entry name" value="PDZ_sf"/>
</dbReference>
<dbReference type="GO" id="GO:0004252">
    <property type="term" value="F:serine-type endopeptidase activity"/>
    <property type="evidence" value="ECO:0007669"/>
    <property type="project" value="InterPro"/>
</dbReference>
<organism evidence="11 12">
    <name type="scientific">Mesoterricola silvestris</name>
    <dbReference type="NCBI Taxonomy" id="2927979"/>
    <lineage>
        <taxon>Bacteria</taxon>
        <taxon>Pseudomonadati</taxon>
        <taxon>Acidobacteriota</taxon>
        <taxon>Holophagae</taxon>
        <taxon>Holophagales</taxon>
        <taxon>Holophagaceae</taxon>
        <taxon>Mesoterricola</taxon>
    </lineage>
</organism>
<feature type="binding site" evidence="8">
    <location>
        <position position="130"/>
    </location>
    <ligand>
        <name>substrate</name>
    </ligand>
</feature>
<feature type="active site" description="Charge relay system" evidence="7">
    <location>
        <position position="130"/>
    </location>
</feature>
<dbReference type="InterPro" id="IPR001478">
    <property type="entry name" value="PDZ"/>
</dbReference>
<gene>
    <name evidence="11" type="ORF">METEAL_38860</name>
</gene>
<dbReference type="InterPro" id="IPR001940">
    <property type="entry name" value="Peptidase_S1C"/>
</dbReference>
<keyword evidence="6" id="KW-0720">Serine protease</keyword>
<keyword evidence="3" id="KW-0732">Signal</keyword>
<dbReference type="InterPro" id="IPR011782">
    <property type="entry name" value="Pept_S1C_Do"/>
</dbReference>
<feature type="binding site" evidence="8">
    <location>
        <begin position="235"/>
        <end position="237"/>
    </location>
    <ligand>
        <name>substrate</name>
    </ligand>
</feature>
<dbReference type="NCBIfam" id="TIGR02037">
    <property type="entry name" value="degP_htrA_DO"/>
    <property type="match status" value="1"/>
</dbReference>
<evidence type="ECO:0000256" key="2">
    <source>
        <dbReference type="ARBA" id="ARBA00022670"/>
    </source>
</evidence>
<dbReference type="PROSITE" id="PS50106">
    <property type="entry name" value="PDZ"/>
    <property type="match status" value="1"/>
</dbReference>
<evidence type="ECO:0000256" key="5">
    <source>
        <dbReference type="ARBA" id="ARBA00022801"/>
    </source>
</evidence>
<dbReference type="Proteomes" id="UP001238179">
    <property type="component" value="Chromosome"/>
</dbReference>
<feature type="active site" description="Charge relay system" evidence="7">
    <location>
        <position position="237"/>
    </location>
</feature>
<dbReference type="InterPro" id="IPR009003">
    <property type="entry name" value="Peptidase_S1_PA"/>
</dbReference>
<dbReference type="SMART" id="SM00228">
    <property type="entry name" value="PDZ"/>
    <property type="match status" value="2"/>
</dbReference>
<evidence type="ECO:0000256" key="6">
    <source>
        <dbReference type="ARBA" id="ARBA00022825"/>
    </source>
</evidence>
<evidence type="ECO:0000256" key="1">
    <source>
        <dbReference type="ARBA" id="ARBA00010541"/>
    </source>
</evidence>
<dbReference type="PANTHER" id="PTHR22939:SF129">
    <property type="entry name" value="SERINE PROTEASE HTRA2, MITOCHONDRIAL"/>
    <property type="match status" value="1"/>
</dbReference>
<evidence type="ECO:0000256" key="9">
    <source>
        <dbReference type="SAM" id="MobiDB-lite"/>
    </source>
</evidence>
<keyword evidence="2 11" id="KW-0645">Protease</keyword>
<comment type="similarity">
    <text evidence="1">Belongs to the peptidase S1C family.</text>
</comment>
<dbReference type="KEGG" id="msil:METEAL_38860"/>
<evidence type="ECO:0000313" key="11">
    <source>
        <dbReference type="EMBL" id="BDU74712.1"/>
    </source>
</evidence>
<evidence type="ECO:0000259" key="10">
    <source>
        <dbReference type="PROSITE" id="PS50106"/>
    </source>
</evidence>
<evidence type="ECO:0000256" key="4">
    <source>
        <dbReference type="ARBA" id="ARBA00022737"/>
    </source>
</evidence>
<evidence type="ECO:0000256" key="3">
    <source>
        <dbReference type="ARBA" id="ARBA00022729"/>
    </source>
</evidence>
<evidence type="ECO:0000256" key="7">
    <source>
        <dbReference type="PIRSR" id="PIRSR611782-1"/>
    </source>
</evidence>
<protein>
    <submittedName>
        <fullName evidence="11">Protease</fullName>
    </submittedName>
</protein>
<dbReference type="PRINTS" id="PR00834">
    <property type="entry name" value="PROTEASES2C"/>
</dbReference>
<dbReference type="RefSeq" id="WP_316413385.1">
    <property type="nucleotide sequence ID" value="NZ_AP027080.1"/>
</dbReference>
<dbReference type="Pfam" id="PF13180">
    <property type="entry name" value="PDZ_2"/>
    <property type="match status" value="1"/>
</dbReference>
<feature type="active site" description="Charge relay system" evidence="7">
    <location>
        <position position="164"/>
    </location>
</feature>
<dbReference type="PANTHER" id="PTHR22939">
    <property type="entry name" value="SERINE PROTEASE FAMILY S1C HTRA-RELATED"/>
    <property type="match status" value="1"/>
</dbReference>
<keyword evidence="4" id="KW-0677">Repeat</keyword>
<feature type="domain" description="PDZ" evidence="10">
    <location>
        <begin position="285"/>
        <end position="367"/>
    </location>
</feature>
<keyword evidence="12" id="KW-1185">Reference proteome</keyword>
<dbReference type="Pfam" id="PF00595">
    <property type="entry name" value="PDZ"/>
    <property type="match status" value="1"/>
</dbReference>
<evidence type="ECO:0000256" key="8">
    <source>
        <dbReference type="PIRSR" id="PIRSR611782-2"/>
    </source>
</evidence>
<dbReference type="GO" id="GO:0006508">
    <property type="term" value="P:proteolysis"/>
    <property type="evidence" value="ECO:0007669"/>
    <property type="project" value="UniProtKB-KW"/>
</dbReference>
<keyword evidence="5" id="KW-0378">Hydrolase</keyword>
<reference evidence="12" key="1">
    <citation type="journal article" date="2023" name="Int. J. Syst. Evol. Microbiol.">
        <title>Mesoterricola silvestris gen. nov., sp. nov., Mesoterricola sediminis sp. nov., Geothrix oryzae sp. nov., Geothrix edaphica sp. nov., Geothrix rubra sp. nov., and Geothrix limicola sp. nov., six novel members of Acidobacteriota isolated from soils.</title>
        <authorList>
            <person name="Itoh H."/>
            <person name="Sugisawa Y."/>
            <person name="Mise K."/>
            <person name="Xu Z."/>
            <person name="Kuniyasu M."/>
            <person name="Ushijima N."/>
            <person name="Kawano K."/>
            <person name="Kobayashi E."/>
            <person name="Shiratori Y."/>
            <person name="Masuda Y."/>
            <person name="Senoo K."/>
        </authorList>
    </citation>
    <scope>NUCLEOTIDE SEQUENCE [LARGE SCALE GENOMIC DNA]</scope>
    <source>
        <strain evidence="12">W79</strain>
    </source>
</reference>
<dbReference type="EMBL" id="AP027080">
    <property type="protein sequence ID" value="BDU74712.1"/>
    <property type="molecule type" value="Genomic_DNA"/>
</dbReference>
<dbReference type="AlphaFoldDB" id="A0AA48GNL5"/>
<proteinExistence type="inferred from homology"/>
<dbReference type="SUPFAM" id="SSF50494">
    <property type="entry name" value="Trypsin-like serine proteases"/>
    <property type="match status" value="1"/>
</dbReference>
<sequence length="505" mass="54055">MKRQIKQLFMLSAFAGVCMAVGMGLSYRWVARAQEEQPVTVDAKGLDRLPPIAEVAEKLNPTVVAITNTSFVKNRGRFEGESPNGDDFFNWFFGPQRPGTRRPQEEEQRVQAGGSGVVISPDGKILTNNHVIDGVRGGESTIEVKMADGRTFKATILGKDKELDIALIKVDAKHLPYAKLGDSDAMRIGEWVVAIGNPLGLEHTVTQGIVSAKGRQLTGPGLESFIQTDAAINRGNSGGPLLNLRGEVIGINTAIRPDGQNIGFAVPVNMIKRVIADLESGKPVSRGYLGVATRNLDNEFQSSLGIKEGAVVSSVDRGTPADKAGIQRLDVITAVDGQKVRSGDQLVAAIAGRRAGESVSVTVWRDGKFKDIKVVLGDRRELQKGDAQEGDDEDSAPRTDPENPKQMNLEKTYGFTVEGLSAANRHQFGVPADVKGVVITFVAARSGAAEKGLQAGLIITAVGPKDIDGLQSFQEEVKKAGTKKPLLLLVRPPRGASFTMAIPPR</sequence>
<evidence type="ECO:0000313" key="12">
    <source>
        <dbReference type="Proteomes" id="UP001238179"/>
    </source>
</evidence>
<feature type="region of interest" description="Disordered" evidence="9">
    <location>
        <begin position="380"/>
        <end position="408"/>
    </location>
</feature>
<dbReference type="Pfam" id="PF13365">
    <property type="entry name" value="Trypsin_2"/>
    <property type="match status" value="1"/>
</dbReference>
<accession>A0AA48GNL5</accession>
<dbReference type="Gene3D" id="2.30.42.10">
    <property type="match status" value="2"/>
</dbReference>
<dbReference type="Gene3D" id="2.40.10.120">
    <property type="match status" value="1"/>
</dbReference>
<dbReference type="SUPFAM" id="SSF50156">
    <property type="entry name" value="PDZ domain-like"/>
    <property type="match status" value="2"/>
</dbReference>